<protein>
    <submittedName>
        <fullName evidence="3">Retrovirus-related Pol polyprotein from transposon 17.6</fullName>
    </submittedName>
</protein>
<dbReference type="InterPro" id="IPR012337">
    <property type="entry name" value="RNaseH-like_sf"/>
</dbReference>
<dbReference type="Pfam" id="PF17919">
    <property type="entry name" value="RT_RNaseH_2"/>
    <property type="match status" value="1"/>
</dbReference>
<dbReference type="InterPro" id="IPR043128">
    <property type="entry name" value="Rev_trsase/Diguanyl_cyclase"/>
</dbReference>
<evidence type="ECO:0000313" key="4">
    <source>
        <dbReference type="Proteomes" id="UP000257109"/>
    </source>
</evidence>
<dbReference type="SUPFAM" id="SSF56672">
    <property type="entry name" value="DNA/RNA polymerases"/>
    <property type="match status" value="1"/>
</dbReference>
<dbReference type="AlphaFoldDB" id="A0A371FK76"/>
<dbReference type="PANTHER" id="PTHR48475">
    <property type="entry name" value="RIBONUCLEASE H"/>
    <property type="match status" value="1"/>
</dbReference>
<keyword evidence="4" id="KW-1185">Reference proteome</keyword>
<dbReference type="GO" id="GO:0004523">
    <property type="term" value="F:RNA-DNA hybrid ribonuclease activity"/>
    <property type="evidence" value="ECO:0007669"/>
    <property type="project" value="InterPro"/>
</dbReference>
<dbReference type="CDD" id="cd01647">
    <property type="entry name" value="RT_LTR"/>
    <property type="match status" value="1"/>
</dbReference>
<sequence length="423" mass="47808">MPFGLKNAGATYQRLMDKVFQGALGVDVEVYVDDMVVKSEKADEHYEALERVFKILRNHQLRLNPEKCSFGVQAGKFLGFMLTERSIEANPDKCQAIINMRSPQNVKEVKQLMGKITVLSRFIPWLAETAQPIFRALRKEGRFTWMNECEEVFRRLKAMLTALPVLTRPVPGIPLCLYISVSDNAISAVLVQEKKGEQRPIYFVSKILQVPEMRYQKIEKAALALNFSIIVRTDLPICQVLGKPDLAGWMVAWSIQLLEFDILFESRGHIKAQVIADFLVELTPEGGKELEGEWYLSVDDSSNHTGSGAGIVLEGPTGVLIEQSLHFEFKASNNQAEYEALLDGMKLAQELEAKKLTVKSDSKLVTRQINGDYQAKDPQLARYRERASAMASSFDNFVLLHVPRDQNERADLLEKLDNTQKRG</sequence>
<evidence type="ECO:0000259" key="2">
    <source>
        <dbReference type="PROSITE" id="PS50879"/>
    </source>
</evidence>
<proteinExistence type="predicted"/>
<dbReference type="Proteomes" id="UP000257109">
    <property type="component" value="Unassembled WGS sequence"/>
</dbReference>
<evidence type="ECO:0000259" key="1">
    <source>
        <dbReference type="PROSITE" id="PS50878"/>
    </source>
</evidence>
<dbReference type="InterPro" id="IPR002156">
    <property type="entry name" value="RNaseH_domain"/>
</dbReference>
<feature type="domain" description="Reverse transcriptase" evidence="1">
    <location>
        <begin position="1"/>
        <end position="82"/>
    </location>
</feature>
<dbReference type="SUPFAM" id="SSF53098">
    <property type="entry name" value="Ribonuclease H-like"/>
    <property type="match status" value="1"/>
</dbReference>
<dbReference type="Gene3D" id="3.30.70.270">
    <property type="match status" value="2"/>
</dbReference>
<dbReference type="OrthoDB" id="101614at2759"/>
<dbReference type="EMBL" id="QJKJ01008808">
    <property type="protein sequence ID" value="RDX78620.1"/>
    <property type="molecule type" value="Genomic_DNA"/>
</dbReference>
<reference evidence="3" key="1">
    <citation type="submission" date="2018-05" db="EMBL/GenBank/DDBJ databases">
        <title>Draft genome of Mucuna pruriens seed.</title>
        <authorList>
            <person name="Nnadi N.E."/>
            <person name="Vos R."/>
            <person name="Hasami M.H."/>
            <person name="Devisetty U.K."/>
            <person name="Aguiy J.C."/>
        </authorList>
    </citation>
    <scope>NUCLEOTIDE SEQUENCE [LARGE SCALE GENOMIC DNA]</scope>
    <source>
        <strain evidence="3">JCA_2017</strain>
    </source>
</reference>
<dbReference type="Gene3D" id="3.30.420.10">
    <property type="entry name" value="Ribonuclease H-like superfamily/Ribonuclease H"/>
    <property type="match status" value="1"/>
</dbReference>
<comment type="caution">
    <text evidence="3">The sequence shown here is derived from an EMBL/GenBank/DDBJ whole genome shotgun (WGS) entry which is preliminary data.</text>
</comment>
<dbReference type="InterPro" id="IPR043502">
    <property type="entry name" value="DNA/RNA_pol_sf"/>
</dbReference>
<gene>
    <name evidence="3" type="primary">pol</name>
    <name evidence="3" type="ORF">CR513_41072</name>
</gene>
<dbReference type="GO" id="GO:0003676">
    <property type="term" value="F:nucleic acid binding"/>
    <property type="evidence" value="ECO:0007669"/>
    <property type="project" value="InterPro"/>
</dbReference>
<dbReference type="Pfam" id="PF13456">
    <property type="entry name" value="RVT_3"/>
    <property type="match status" value="1"/>
</dbReference>
<evidence type="ECO:0000313" key="3">
    <source>
        <dbReference type="EMBL" id="RDX78620.1"/>
    </source>
</evidence>
<organism evidence="3 4">
    <name type="scientific">Mucuna pruriens</name>
    <name type="common">Velvet bean</name>
    <name type="synonym">Dolichos pruriens</name>
    <dbReference type="NCBI Taxonomy" id="157652"/>
    <lineage>
        <taxon>Eukaryota</taxon>
        <taxon>Viridiplantae</taxon>
        <taxon>Streptophyta</taxon>
        <taxon>Embryophyta</taxon>
        <taxon>Tracheophyta</taxon>
        <taxon>Spermatophyta</taxon>
        <taxon>Magnoliopsida</taxon>
        <taxon>eudicotyledons</taxon>
        <taxon>Gunneridae</taxon>
        <taxon>Pentapetalae</taxon>
        <taxon>rosids</taxon>
        <taxon>fabids</taxon>
        <taxon>Fabales</taxon>
        <taxon>Fabaceae</taxon>
        <taxon>Papilionoideae</taxon>
        <taxon>50 kb inversion clade</taxon>
        <taxon>NPAAA clade</taxon>
        <taxon>indigoferoid/millettioid clade</taxon>
        <taxon>Phaseoleae</taxon>
        <taxon>Mucuna</taxon>
    </lineage>
</organism>
<dbReference type="InterPro" id="IPR036397">
    <property type="entry name" value="RNaseH_sf"/>
</dbReference>
<feature type="non-terminal residue" evidence="3">
    <location>
        <position position="1"/>
    </location>
</feature>
<dbReference type="PANTHER" id="PTHR48475:SF2">
    <property type="entry name" value="RIBONUCLEASE H"/>
    <property type="match status" value="1"/>
</dbReference>
<dbReference type="PROSITE" id="PS50879">
    <property type="entry name" value="RNASE_H_1"/>
    <property type="match status" value="1"/>
</dbReference>
<dbReference type="InterPro" id="IPR041577">
    <property type="entry name" value="RT_RNaseH_2"/>
</dbReference>
<feature type="domain" description="RNase H type-1" evidence="2">
    <location>
        <begin position="290"/>
        <end position="419"/>
    </location>
</feature>
<dbReference type="CDD" id="cd09279">
    <property type="entry name" value="RNase_HI_like"/>
    <property type="match status" value="1"/>
</dbReference>
<dbReference type="InterPro" id="IPR000477">
    <property type="entry name" value="RT_dom"/>
</dbReference>
<accession>A0A371FK76</accession>
<dbReference type="Pfam" id="PF00078">
    <property type="entry name" value="RVT_1"/>
    <property type="match status" value="1"/>
</dbReference>
<dbReference type="PROSITE" id="PS50878">
    <property type="entry name" value="RT_POL"/>
    <property type="match status" value="1"/>
</dbReference>
<name>A0A371FK76_MUCPR</name>